<dbReference type="InterPro" id="IPR042099">
    <property type="entry name" value="ANL_N_sf"/>
</dbReference>
<dbReference type="AlphaFoldDB" id="A0A4Y9ST67"/>
<dbReference type="SUPFAM" id="SSF56801">
    <property type="entry name" value="Acetyl-CoA synthetase-like"/>
    <property type="match status" value="1"/>
</dbReference>
<keyword evidence="2" id="KW-0436">Ligase</keyword>
<keyword evidence="3" id="KW-1185">Reference proteome</keyword>
<gene>
    <name evidence="2" type="ORF">E4L96_01290</name>
</gene>
<organism evidence="2 3">
    <name type="scientific">Zemynaea arenosa</name>
    <dbReference type="NCBI Taxonomy" id="2561931"/>
    <lineage>
        <taxon>Bacteria</taxon>
        <taxon>Pseudomonadati</taxon>
        <taxon>Pseudomonadota</taxon>
        <taxon>Betaproteobacteria</taxon>
        <taxon>Burkholderiales</taxon>
        <taxon>Oxalobacteraceae</taxon>
        <taxon>Telluria group</taxon>
        <taxon>Zemynaea</taxon>
    </lineage>
</organism>
<dbReference type="InterPro" id="IPR000873">
    <property type="entry name" value="AMP-dep_synth/lig_dom"/>
</dbReference>
<evidence type="ECO:0000259" key="1">
    <source>
        <dbReference type="Pfam" id="PF00501"/>
    </source>
</evidence>
<dbReference type="OrthoDB" id="580775at2"/>
<sequence>MTKNLTPGPYTALISGLLFPVHELLKKHRTVAVRKRMEETQYWSPERLRALQLERLRALLVRAGSKSPYYRDTFQRIGFDPAAITSLKDLERLPLLDKPTIRAHSDGIRAEDAGTLARFNTGGSSGEPLIFYIGKERVSHDVAAKWRATRWWDVDIGDREIVVWGSPIELGAQDRMRAVRDTLLRTELLPAFEMSEAKLDSFVARIRERKPRMLFGYPSALSHIARHAEARGQRMDDLGIRVAFVTSEKLYDEQRAQIERTFGCPVANGYGGRDAGFIAHQCPAGSMHITAEDIIVETLDQQGQPVAPGEAGEIVVTHLATGDFPFIRYRTGDIGVLGSEQCACGRGLPLLKEIQGRSTDFLVARDGTVMHGLALVYILRDMPVVKSFKIVQESLDLTRVQVVLEQPLDDAIRAQIVKGFRARLGAEVEIEVEQVPEILPEKSGKFRYVISKVDSRA</sequence>
<comment type="caution">
    <text evidence="2">The sequence shown here is derived from an EMBL/GenBank/DDBJ whole genome shotgun (WGS) entry which is preliminary data.</text>
</comment>
<dbReference type="Gene3D" id="3.40.50.12780">
    <property type="entry name" value="N-terminal domain of ligase-like"/>
    <property type="match status" value="1"/>
</dbReference>
<name>A0A4Y9ST67_9BURK</name>
<feature type="domain" description="AMP-dependent synthetase/ligase" evidence="1">
    <location>
        <begin position="200"/>
        <end position="317"/>
    </location>
</feature>
<evidence type="ECO:0000313" key="3">
    <source>
        <dbReference type="Proteomes" id="UP000298438"/>
    </source>
</evidence>
<evidence type="ECO:0000313" key="2">
    <source>
        <dbReference type="EMBL" id="TFW29675.1"/>
    </source>
</evidence>
<dbReference type="Pfam" id="PF00501">
    <property type="entry name" value="AMP-binding"/>
    <property type="match status" value="1"/>
</dbReference>
<dbReference type="PANTHER" id="PTHR36932:SF1">
    <property type="entry name" value="CAPSULAR POLYSACCHARIDE BIOSYNTHESIS PROTEIN"/>
    <property type="match status" value="1"/>
</dbReference>
<proteinExistence type="predicted"/>
<dbReference type="PANTHER" id="PTHR36932">
    <property type="entry name" value="CAPSULAR POLYSACCHARIDE BIOSYNTHESIS PROTEIN"/>
    <property type="match status" value="1"/>
</dbReference>
<reference evidence="2 3" key="1">
    <citation type="submission" date="2019-03" db="EMBL/GenBank/DDBJ databases">
        <title>Draft Genome Sequence of Massilia arenosa sp. nov., a Novel Massilia Species Isolated from a Sandy-loam Maize Soil.</title>
        <authorList>
            <person name="Raths R."/>
            <person name="Peta V."/>
            <person name="Bucking H."/>
        </authorList>
    </citation>
    <scope>NUCLEOTIDE SEQUENCE [LARGE SCALE GENOMIC DNA]</scope>
    <source>
        <strain evidence="2 3">MC02</strain>
    </source>
</reference>
<dbReference type="InterPro" id="IPR053158">
    <property type="entry name" value="CapK_Type1_Caps_Biosynth"/>
</dbReference>
<dbReference type="GO" id="GO:0016874">
    <property type="term" value="F:ligase activity"/>
    <property type="evidence" value="ECO:0007669"/>
    <property type="project" value="UniProtKB-KW"/>
</dbReference>
<dbReference type="RefSeq" id="WP_135205433.1">
    <property type="nucleotide sequence ID" value="NZ_SPVF01000015.1"/>
</dbReference>
<dbReference type="Proteomes" id="UP000298438">
    <property type="component" value="Unassembled WGS sequence"/>
</dbReference>
<dbReference type="EMBL" id="SPVF01000015">
    <property type="protein sequence ID" value="TFW29675.1"/>
    <property type="molecule type" value="Genomic_DNA"/>
</dbReference>
<protein>
    <submittedName>
        <fullName evidence="2">Phenylacetate--CoA ligase family protein</fullName>
    </submittedName>
</protein>
<accession>A0A4Y9ST67</accession>